<gene>
    <name evidence="1" type="ORF">CEXT_442961</name>
</gene>
<name>A0AAV4NTD7_CAEEX</name>
<sequence>MMKWLVLLTYNIKSLMTPHFKKSTAHLKVLVRVTRNATGRRALTVYRTFSQKLPSQNVFRVKSGGKAPEIRSLS</sequence>
<organism evidence="1 2">
    <name type="scientific">Caerostris extrusa</name>
    <name type="common">Bark spider</name>
    <name type="synonym">Caerostris bankana</name>
    <dbReference type="NCBI Taxonomy" id="172846"/>
    <lineage>
        <taxon>Eukaryota</taxon>
        <taxon>Metazoa</taxon>
        <taxon>Ecdysozoa</taxon>
        <taxon>Arthropoda</taxon>
        <taxon>Chelicerata</taxon>
        <taxon>Arachnida</taxon>
        <taxon>Araneae</taxon>
        <taxon>Araneomorphae</taxon>
        <taxon>Entelegynae</taxon>
        <taxon>Araneoidea</taxon>
        <taxon>Araneidae</taxon>
        <taxon>Caerostris</taxon>
    </lineage>
</organism>
<comment type="caution">
    <text evidence="1">The sequence shown here is derived from an EMBL/GenBank/DDBJ whole genome shotgun (WGS) entry which is preliminary data.</text>
</comment>
<dbReference type="Proteomes" id="UP001054945">
    <property type="component" value="Unassembled WGS sequence"/>
</dbReference>
<dbReference type="EMBL" id="BPLR01003585">
    <property type="protein sequence ID" value="GIX86382.1"/>
    <property type="molecule type" value="Genomic_DNA"/>
</dbReference>
<evidence type="ECO:0000313" key="1">
    <source>
        <dbReference type="EMBL" id="GIX86382.1"/>
    </source>
</evidence>
<evidence type="ECO:0000313" key="2">
    <source>
        <dbReference type="Proteomes" id="UP001054945"/>
    </source>
</evidence>
<dbReference type="AlphaFoldDB" id="A0AAV4NTD7"/>
<evidence type="ECO:0008006" key="3">
    <source>
        <dbReference type="Google" id="ProtNLM"/>
    </source>
</evidence>
<protein>
    <recommendedName>
        <fullName evidence="3">Ribosomal protein L33</fullName>
    </recommendedName>
</protein>
<proteinExistence type="predicted"/>
<accession>A0AAV4NTD7</accession>
<reference evidence="1 2" key="1">
    <citation type="submission" date="2021-06" db="EMBL/GenBank/DDBJ databases">
        <title>Caerostris extrusa draft genome.</title>
        <authorList>
            <person name="Kono N."/>
            <person name="Arakawa K."/>
        </authorList>
    </citation>
    <scope>NUCLEOTIDE SEQUENCE [LARGE SCALE GENOMIC DNA]</scope>
</reference>
<keyword evidence="2" id="KW-1185">Reference proteome</keyword>